<dbReference type="PANTHER" id="PTHR43744">
    <property type="entry name" value="ABC TRANSPORTER PERMEASE PROTEIN MG189-RELATED-RELATED"/>
    <property type="match status" value="1"/>
</dbReference>
<keyword evidence="6 7" id="KW-0472">Membrane</keyword>
<dbReference type="Gene3D" id="1.10.3720.10">
    <property type="entry name" value="MetI-like"/>
    <property type="match status" value="1"/>
</dbReference>
<feature type="transmembrane region" description="Helical" evidence="7">
    <location>
        <begin position="141"/>
        <end position="162"/>
    </location>
</feature>
<dbReference type="PANTHER" id="PTHR43744:SF9">
    <property type="entry name" value="POLYGALACTURONAN_RHAMNOGALACTURONAN TRANSPORT SYSTEM PERMEASE PROTEIN YTCP"/>
    <property type="match status" value="1"/>
</dbReference>
<evidence type="ECO:0000256" key="1">
    <source>
        <dbReference type="ARBA" id="ARBA00004651"/>
    </source>
</evidence>
<comment type="subcellular location">
    <subcellularLocation>
        <location evidence="1">Cell membrane</location>
        <topology evidence="1">Multi-pass membrane protein</topology>
    </subcellularLocation>
</comment>
<keyword evidence="4 7" id="KW-0812">Transmembrane</keyword>
<evidence type="ECO:0000256" key="4">
    <source>
        <dbReference type="ARBA" id="ARBA00022692"/>
    </source>
</evidence>
<feature type="transmembrane region" description="Helical" evidence="7">
    <location>
        <begin position="263"/>
        <end position="280"/>
    </location>
</feature>
<feature type="transmembrane region" description="Helical" evidence="7">
    <location>
        <begin position="12"/>
        <end position="34"/>
    </location>
</feature>
<dbReference type="SUPFAM" id="SSF161098">
    <property type="entry name" value="MetI-like"/>
    <property type="match status" value="1"/>
</dbReference>
<name>A0ABW0HST1_9BACL</name>
<evidence type="ECO:0000313" key="9">
    <source>
        <dbReference type="EMBL" id="MFC5403310.1"/>
    </source>
</evidence>
<dbReference type="InterPro" id="IPR000515">
    <property type="entry name" value="MetI-like"/>
</dbReference>
<gene>
    <name evidence="9" type="ORF">ACFPOF_11270</name>
</gene>
<feature type="transmembrane region" description="Helical" evidence="7">
    <location>
        <begin position="182"/>
        <end position="209"/>
    </location>
</feature>
<feature type="transmembrane region" description="Helical" evidence="7">
    <location>
        <begin position="74"/>
        <end position="99"/>
    </location>
</feature>
<reference evidence="10" key="1">
    <citation type="journal article" date="2019" name="Int. J. Syst. Evol. Microbiol.">
        <title>The Global Catalogue of Microorganisms (GCM) 10K type strain sequencing project: providing services to taxonomists for standard genome sequencing and annotation.</title>
        <authorList>
            <consortium name="The Broad Institute Genomics Platform"/>
            <consortium name="The Broad Institute Genome Sequencing Center for Infectious Disease"/>
            <person name="Wu L."/>
            <person name="Ma J."/>
        </authorList>
    </citation>
    <scope>NUCLEOTIDE SEQUENCE [LARGE SCALE GENOMIC DNA]</scope>
    <source>
        <strain evidence="10">CGMCC 1.18575</strain>
    </source>
</reference>
<protein>
    <submittedName>
        <fullName evidence="9">Carbohydrate ABC transporter permease</fullName>
    </submittedName>
</protein>
<dbReference type="Proteomes" id="UP001596113">
    <property type="component" value="Unassembled WGS sequence"/>
</dbReference>
<keyword evidence="5 7" id="KW-1133">Transmembrane helix</keyword>
<evidence type="ECO:0000313" key="10">
    <source>
        <dbReference type="Proteomes" id="UP001596113"/>
    </source>
</evidence>
<evidence type="ECO:0000256" key="6">
    <source>
        <dbReference type="ARBA" id="ARBA00023136"/>
    </source>
</evidence>
<feature type="domain" description="ABC transmembrane type-1" evidence="8">
    <location>
        <begin position="74"/>
        <end position="269"/>
    </location>
</feature>
<sequence>MRTGKDVIVFNLFAFVIVGFVGLAAVLPFIMLLVGSFQDESTILQDGYSLLPRTFDLSAYKFIFLQPDKIIHSYLVTMFVTVVGTAVALFFSSMTAYVLSRKDVKYRNAMAFYLFFTTLFSGGLVPFYLLMSNYLMLRNTLMILVLNGMFNVIYILILRTYIVNSIPDSISESAKIDGANDLYIFVKVVFPLLKPALASIGLFIALGYWNDWYTATLFVTKENLFPLQYTLYRILSSTTFAKQMLQNNGAASVIELPQQTVKLALTVVATGPIVFAYPFVQKYFVAGMTIGAVKG</sequence>
<dbReference type="CDD" id="cd06261">
    <property type="entry name" value="TM_PBP2"/>
    <property type="match status" value="1"/>
</dbReference>
<evidence type="ECO:0000256" key="3">
    <source>
        <dbReference type="ARBA" id="ARBA00022475"/>
    </source>
</evidence>
<feature type="transmembrane region" description="Helical" evidence="7">
    <location>
        <begin position="111"/>
        <end position="129"/>
    </location>
</feature>
<dbReference type="InterPro" id="IPR035906">
    <property type="entry name" value="MetI-like_sf"/>
</dbReference>
<evidence type="ECO:0000256" key="2">
    <source>
        <dbReference type="ARBA" id="ARBA00022448"/>
    </source>
</evidence>
<dbReference type="PROSITE" id="PS50928">
    <property type="entry name" value="ABC_TM1"/>
    <property type="match status" value="1"/>
</dbReference>
<evidence type="ECO:0000259" key="8">
    <source>
        <dbReference type="PROSITE" id="PS50928"/>
    </source>
</evidence>
<evidence type="ECO:0000256" key="5">
    <source>
        <dbReference type="ARBA" id="ARBA00022989"/>
    </source>
</evidence>
<comment type="caution">
    <text evidence="9">The sequence shown here is derived from an EMBL/GenBank/DDBJ whole genome shotgun (WGS) entry which is preliminary data.</text>
</comment>
<keyword evidence="2" id="KW-0813">Transport</keyword>
<keyword evidence="3" id="KW-1003">Cell membrane</keyword>
<proteinExistence type="predicted"/>
<dbReference type="EMBL" id="JBHSMI010000023">
    <property type="protein sequence ID" value="MFC5403310.1"/>
    <property type="molecule type" value="Genomic_DNA"/>
</dbReference>
<keyword evidence="10" id="KW-1185">Reference proteome</keyword>
<evidence type="ECO:0000256" key="7">
    <source>
        <dbReference type="SAM" id="Phobius"/>
    </source>
</evidence>
<organism evidence="9 10">
    <name type="scientific">Cohnella soli</name>
    <dbReference type="NCBI Taxonomy" id="425005"/>
    <lineage>
        <taxon>Bacteria</taxon>
        <taxon>Bacillati</taxon>
        <taxon>Bacillota</taxon>
        <taxon>Bacilli</taxon>
        <taxon>Bacillales</taxon>
        <taxon>Paenibacillaceae</taxon>
        <taxon>Cohnella</taxon>
    </lineage>
</organism>
<accession>A0ABW0HST1</accession>
<dbReference type="RefSeq" id="WP_378132545.1">
    <property type="nucleotide sequence ID" value="NZ_JBHSMI010000023.1"/>
</dbReference>